<dbReference type="PANTHER" id="PTHR10117:SF50">
    <property type="entry name" value="ANK_REP_REGION DOMAIN-CONTAINING PROTEIN"/>
    <property type="match status" value="1"/>
</dbReference>
<proteinExistence type="predicted"/>
<feature type="transmembrane region" description="Helical" evidence="5">
    <location>
        <begin position="95"/>
        <end position="115"/>
    </location>
</feature>
<dbReference type="InterPro" id="IPR012337">
    <property type="entry name" value="RNaseH-like_sf"/>
</dbReference>
<dbReference type="InterPro" id="IPR002153">
    <property type="entry name" value="TRPC_channel"/>
</dbReference>
<dbReference type="OrthoDB" id="2373987at2759"/>
<dbReference type="InterPro" id="IPR043502">
    <property type="entry name" value="DNA/RNA_pol_sf"/>
</dbReference>
<organism evidence="7 8">
    <name type="scientific">Trichinella patagoniensis</name>
    <dbReference type="NCBI Taxonomy" id="990121"/>
    <lineage>
        <taxon>Eukaryota</taxon>
        <taxon>Metazoa</taxon>
        <taxon>Ecdysozoa</taxon>
        <taxon>Nematoda</taxon>
        <taxon>Enoplea</taxon>
        <taxon>Dorylaimia</taxon>
        <taxon>Trichinellida</taxon>
        <taxon>Trichinellidae</taxon>
        <taxon>Trichinella</taxon>
    </lineage>
</organism>
<feature type="transmembrane region" description="Helical" evidence="5">
    <location>
        <begin position="167"/>
        <end position="188"/>
    </location>
</feature>
<dbReference type="GO" id="GO:0070679">
    <property type="term" value="F:inositol 1,4,5 trisphosphate binding"/>
    <property type="evidence" value="ECO:0007669"/>
    <property type="project" value="TreeGrafter"/>
</dbReference>
<feature type="transmembrane region" description="Helical" evidence="5">
    <location>
        <begin position="127"/>
        <end position="147"/>
    </location>
</feature>
<dbReference type="Proteomes" id="UP000054783">
    <property type="component" value="Unassembled WGS sequence"/>
</dbReference>
<keyword evidence="7" id="KW-0675">Receptor</keyword>
<keyword evidence="5" id="KW-0812">Transmembrane</keyword>
<dbReference type="Gene3D" id="3.10.10.10">
    <property type="entry name" value="HIV Type 1 Reverse Transcriptase, subunit A, domain 1"/>
    <property type="match status" value="1"/>
</dbReference>
<evidence type="ECO:0000256" key="2">
    <source>
        <dbReference type="ARBA" id="ARBA00023065"/>
    </source>
</evidence>
<keyword evidence="5" id="KW-0472">Membrane</keyword>
<keyword evidence="8" id="KW-1185">Reference proteome</keyword>
<evidence type="ECO:0000256" key="3">
    <source>
        <dbReference type="ARBA" id="ARBA00023303"/>
    </source>
</evidence>
<dbReference type="GO" id="GO:0015279">
    <property type="term" value="F:store-operated calcium channel activity"/>
    <property type="evidence" value="ECO:0007669"/>
    <property type="project" value="TreeGrafter"/>
</dbReference>
<accession>A0A0V0Z8U1</accession>
<keyword evidence="3" id="KW-0407">Ion channel</keyword>
<dbReference type="GO" id="GO:0005886">
    <property type="term" value="C:plasma membrane"/>
    <property type="evidence" value="ECO:0007669"/>
    <property type="project" value="TreeGrafter"/>
</dbReference>
<feature type="domain" description="Integrase catalytic" evidence="6">
    <location>
        <begin position="949"/>
        <end position="1110"/>
    </location>
</feature>
<dbReference type="GO" id="GO:0034703">
    <property type="term" value="C:cation channel complex"/>
    <property type="evidence" value="ECO:0007669"/>
    <property type="project" value="TreeGrafter"/>
</dbReference>
<dbReference type="Gene3D" id="3.30.420.10">
    <property type="entry name" value="Ribonuclease H-like superfamily/Ribonuclease H"/>
    <property type="match status" value="1"/>
</dbReference>
<keyword evidence="2" id="KW-0406">Ion transport</keyword>
<evidence type="ECO:0000256" key="1">
    <source>
        <dbReference type="ARBA" id="ARBA00022448"/>
    </source>
</evidence>
<comment type="caution">
    <text evidence="7">The sequence shown here is derived from an EMBL/GenBank/DDBJ whole genome shotgun (WGS) entry which is preliminary data.</text>
</comment>
<feature type="region of interest" description="Disordered" evidence="4">
    <location>
        <begin position="662"/>
        <end position="681"/>
    </location>
</feature>
<keyword evidence="5" id="KW-1133">Transmembrane helix</keyword>
<feature type="transmembrane region" description="Helical" evidence="5">
    <location>
        <begin position="251"/>
        <end position="273"/>
    </location>
</feature>
<name>A0A0V0Z8U1_9BILA</name>
<feature type="transmembrane region" description="Helical" evidence="5">
    <location>
        <begin position="209"/>
        <end position="231"/>
    </location>
</feature>
<dbReference type="GO" id="GO:0007338">
    <property type="term" value="P:single fertilization"/>
    <property type="evidence" value="ECO:0007669"/>
    <property type="project" value="TreeGrafter"/>
</dbReference>
<dbReference type="GO" id="GO:0042575">
    <property type="term" value="C:DNA polymerase complex"/>
    <property type="evidence" value="ECO:0007669"/>
    <property type="project" value="UniProtKB-ARBA"/>
</dbReference>
<dbReference type="GO" id="GO:0003676">
    <property type="term" value="F:nucleic acid binding"/>
    <property type="evidence" value="ECO:0007669"/>
    <property type="project" value="InterPro"/>
</dbReference>
<evidence type="ECO:0000256" key="4">
    <source>
        <dbReference type="SAM" id="MobiDB-lite"/>
    </source>
</evidence>
<evidence type="ECO:0000313" key="7">
    <source>
        <dbReference type="EMBL" id="KRY08755.1"/>
    </source>
</evidence>
<dbReference type="GO" id="GO:0051480">
    <property type="term" value="P:regulation of cytosolic calcium ion concentration"/>
    <property type="evidence" value="ECO:0007669"/>
    <property type="project" value="TreeGrafter"/>
</dbReference>
<protein>
    <submittedName>
        <fullName evidence="7">Short transient receptor potential channel 5</fullName>
    </submittedName>
</protein>
<dbReference type="InterPro" id="IPR036397">
    <property type="entry name" value="RNaseH_sf"/>
</dbReference>
<dbReference type="SUPFAM" id="SSF53098">
    <property type="entry name" value="Ribonuclease H-like"/>
    <property type="match status" value="1"/>
</dbReference>
<sequence>MLKESQGAPVGSLTAFPRVSVAIDTDQKDFLSDPRCLTVLKKKFKGEWADWNGISNSEKVARILVHTVGYPITSLVNVLTNGKVFKSYSTPVARFISFATSYVIFLMCLVVFTQYKERRDLRGAPDNLFKTIIICYVWIFLFSWFTISWTDVIQLGFRRFLYSWWRWYDLIMMSMYLLAFNAFMNSWLEVKHHGQPYAHRVHWDPYHPTLLFEVLFTFASVMSSWRLFYFFQIFRMYGPVVISIGRCVKDILIFMSMFVVIIGSFALGLNYLIEHYKGNVVLRDGKLYEQPTYMTSIESAIRYLYWAWYGYLDPERLEVVVGQFGPDKEETKHYLVQCAAELLSALYYIILVENSEKEWAYVLSQIWMEFFDDCRMIPPPFSLLQLLIHGIVYIFRRLFQRKKYKDVRLSAWNMNYKSEPEESDDKYENLMVELKHRLLGRRALEEKFGKLFKFELVADADRANNFILPDIEAEERSEVEYGSTDVRVQSRCCAVGEAVGPVWEMALRGATTACYGLPPAFSPEMDPNEWRDTVEDYFFVSWVPPSHQAASVRLLMTEAPAGGLRPERVSDPVGNGFLWLAAVKGLAYPRLRTRSGRSGLASQELHRDLCLREPATLRKARQWAERVTEIEEGRRSTVDDAGSENGGLAKTVEELARRLDKMEVTQERPSRLQPTRSGTRDRRLLAMSELQAGPSPSVAGKATGGRCASAARECGRFRLETGEDIYTLQLWRVWSYRGSWQVREMTMTDGSGVEIKRKPAPNERPSIGCALVRPNSCEADAGKTTEGKLDMGDGDLEEFGRFLVDGAECSARSRPRPNELCPALHRDRRSPPVRLPPRPLPKALREVVDRLIREMLHAGVIEPASGPWCSPIVMVWMKDGSPRFCVDYRRLNAVTCVDAKPIPRIDDTLDALAAGTCSSPPDDVSVDARPHVSRPCTCQNTAAHVLTASGIPPTRAPFRARPSGHRRAQSDGFRYFLSAIDRFTRWPEAWPIHDITATTVARTFLTNWIARFGVPSRVTTDRGRQFSSHTWTTLNKMLGCQHISVSSYHPQANGIVERFHRQLKASLIAHMHSAGVNWTTALPLELLGIRTAPRQGILYTKPLHSAVTFSCRRPTR</sequence>
<evidence type="ECO:0000313" key="8">
    <source>
        <dbReference type="Proteomes" id="UP000054783"/>
    </source>
</evidence>
<dbReference type="EMBL" id="JYDQ01000312">
    <property type="protein sequence ID" value="KRY08755.1"/>
    <property type="molecule type" value="Genomic_DNA"/>
</dbReference>
<dbReference type="Pfam" id="PF00665">
    <property type="entry name" value="rve"/>
    <property type="match status" value="1"/>
</dbReference>
<dbReference type="SUPFAM" id="SSF56672">
    <property type="entry name" value="DNA/RNA polymerases"/>
    <property type="match status" value="1"/>
</dbReference>
<keyword evidence="1" id="KW-0813">Transport</keyword>
<gene>
    <name evidence="7" type="primary">Trpc5</name>
    <name evidence="7" type="ORF">T12_1785</name>
</gene>
<evidence type="ECO:0000259" key="6">
    <source>
        <dbReference type="PROSITE" id="PS50994"/>
    </source>
</evidence>
<dbReference type="AlphaFoldDB" id="A0A0V0Z8U1"/>
<dbReference type="GO" id="GO:0015074">
    <property type="term" value="P:DNA integration"/>
    <property type="evidence" value="ECO:0007669"/>
    <property type="project" value="InterPro"/>
</dbReference>
<dbReference type="PROSITE" id="PS50994">
    <property type="entry name" value="INTEGRASE"/>
    <property type="match status" value="1"/>
</dbReference>
<dbReference type="STRING" id="990121.A0A0V0Z8U1"/>
<reference evidence="7 8" key="1">
    <citation type="submission" date="2015-01" db="EMBL/GenBank/DDBJ databases">
        <title>Evolution of Trichinella species and genotypes.</title>
        <authorList>
            <person name="Korhonen P.K."/>
            <person name="Edoardo P."/>
            <person name="Giuseppe L.R."/>
            <person name="Gasser R.B."/>
        </authorList>
    </citation>
    <scope>NUCLEOTIDE SEQUENCE [LARGE SCALE GENOMIC DNA]</scope>
    <source>
        <strain evidence="7">ISS2496</strain>
    </source>
</reference>
<evidence type="ECO:0000256" key="5">
    <source>
        <dbReference type="SAM" id="Phobius"/>
    </source>
</evidence>
<dbReference type="InterPro" id="IPR001584">
    <property type="entry name" value="Integrase_cat-core"/>
</dbReference>
<dbReference type="PANTHER" id="PTHR10117">
    <property type="entry name" value="TRANSIENT RECEPTOR POTENTIAL CHANNEL"/>
    <property type="match status" value="1"/>
</dbReference>